<evidence type="ECO:0000313" key="1">
    <source>
        <dbReference type="EMBL" id="KAK7391173.1"/>
    </source>
</evidence>
<comment type="caution">
    <text evidence="1">The sequence shown here is derived from an EMBL/GenBank/DDBJ whole genome shotgun (WGS) entry which is preliminary data.</text>
</comment>
<accession>A0AAN9SBN2</accession>
<proteinExistence type="predicted"/>
<sequence length="137" mass="15215">MSTHLDTLILDPRHTQVPRAITPPQHRCAEYRGLGVLRCADLGSYRGVSSWGVHMPPSFEAFLSRENVHLLSLLGVLAFLRSIMSVDFPGIRSALNVSITHVFHQSETCQNSHVLNLIICCLEIELEALLDVNALKS</sequence>
<gene>
    <name evidence="1" type="ORF">VNO78_19585</name>
</gene>
<protein>
    <submittedName>
        <fullName evidence="1">Uncharacterized protein</fullName>
    </submittedName>
</protein>
<dbReference type="Proteomes" id="UP001386955">
    <property type="component" value="Unassembled WGS sequence"/>
</dbReference>
<evidence type="ECO:0000313" key="2">
    <source>
        <dbReference type="Proteomes" id="UP001386955"/>
    </source>
</evidence>
<dbReference type="AlphaFoldDB" id="A0AAN9SBN2"/>
<organism evidence="1 2">
    <name type="scientific">Psophocarpus tetragonolobus</name>
    <name type="common">Winged bean</name>
    <name type="synonym">Dolichos tetragonolobus</name>
    <dbReference type="NCBI Taxonomy" id="3891"/>
    <lineage>
        <taxon>Eukaryota</taxon>
        <taxon>Viridiplantae</taxon>
        <taxon>Streptophyta</taxon>
        <taxon>Embryophyta</taxon>
        <taxon>Tracheophyta</taxon>
        <taxon>Spermatophyta</taxon>
        <taxon>Magnoliopsida</taxon>
        <taxon>eudicotyledons</taxon>
        <taxon>Gunneridae</taxon>
        <taxon>Pentapetalae</taxon>
        <taxon>rosids</taxon>
        <taxon>fabids</taxon>
        <taxon>Fabales</taxon>
        <taxon>Fabaceae</taxon>
        <taxon>Papilionoideae</taxon>
        <taxon>50 kb inversion clade</taxon>
        <taxon>NPAAA clade</taxon>
        <taxon>indigoferoid/millettioid clade</taxon>
        <taxon>Phaseoleae</taxon>
        <taxon>Psophocarpus</taxon>
    </lineage>
</organism>
<keyword evidence="2" id="KW-1185">Reference proteome</keyword>
<reference evidence="1 2" key="1">
    <citation type="submission" date="2024-01" db="EMBL/GenBank/DDBJ databases">
        <title>The genomes of 5 underutilized Papilionoideae crops provide insights into root nodulation and disease resistanc.</title>
        <authorList>
            <person name="Jiang F."/>
        </authorList>
    </citation>
    <scope>NUCLEOTIDE SEQUENCE [LARGE SCALE GENOMIC DNA]</scope>
    <source>
        <strain evidence="1">DUOXIRENSHENG_FW03</strain>
        <tissue evidence="1">Leaves</tissue>
    </source>
</reference>
<dbReference type="EMBL" id="JAYMYS010000005">
    <property type="protein sequence ID" value="KAK7391173.1"/>
    <property type="molecule type" value="Genomic_DNA"/>
</dbReference>
<name>A0AAN9SBN2_PSOTE</name>